<dbReference type="Gene3D" id="3.30.700.10">
    <property type="entry name" value="Glycoprotein, Type 4 Pilin"/>
    <property type="match status" value="1"/>
</dbReference>
<dbReference type="SUPFAM" id="SSF54523">
    <property type="entry name" value="Pili subunits"/>
    <property type="match status" value="1"/>
</dbReference>
<dbReference type="Proteomes" id="UP001430796">
    <property type="component" value="Unassembled WGS sequence"/>
</dbReference>
<reference evidence="2 3" key="2">
    <citation type="submission" date="2022-01" db="EMBL/GenBank/DDBJ databases">
        <title>Lysobacter chinensis sp. nov., a bacterium isolated from cow dung compost.</title>
        <authorList>
            <person name="Liu Y."/>
        </authorList>
    </citation>
    <scope>NUCLEOTIDE SEQUENCE [LARGE SCALE GENOMIC DNA]</scope>
    <source>
        <strain evidence="2 3">TLK-CK17</strain>
    </source>
</reference>
<sequence length="93" mass="9433">MAASAKLSVGESAQDRGQLALITPTSTGYSFGASSYCASVTIANGGVITAITQNTGGPDASFQLTPGEGSGRVSWHCTELNGVPRTQIPAECR</sequence>
<dbReference type="Pfam" id="PF00114">
    <property type="entry name" value="Pilin"/>
    <property type="match status" value="1"/>
</dbReference>
<accession>A0ABS9HT04</accession>
<comment type="caution">
    <text evidence="2">The sequence shown here is derived from an EMBL/GenBank/DDBJ whole genome shotgun (WGS) entry which is preliminary data.</text>
</comment>
<reference evidence="3" key="1">
    <citation type="submission" date="2022-01" db="EMBL/GenBank/DDBJ databases">
        <title>Lysobacter chinensis sp. nov., a bacterium isolated from cow dung compost.</title>
        <authorList>
            <person name="Zhou L.Y."/>
        </authorList>
    </citation>
    <scope>NUCLEOTIDE SEQUENCE [LARGE SCALE GENOMIC DNA]</scope>
    <source>
        <strain evidence="3">TLK-CK17</strain>
    </source>
</reference>
<name>A0ABS9HT04_9GAMM</name>
<dbReference type="EMBL" id="JAKJPO010000004">
    <property type="protein sequence ID" value="MCF7222040.1"/>
    <property type="molecule type" value="Genomic_DNA"/>
</dbReference>
<reference evidence="2 3" key="3">
    <citation type="submission" date="2022-01" db="EMBL/GenBank/DDBJ databases">
        <authorList>
            <person name="Zhou L.Y."/>
        </authorList>
    </citation>
    <scope>NUCLEOTIDE SEQUENCE [LARGE SCALE GENOMIC DNA]</scope>
    <source>
        <strain evidence="2 3">TLK-CK17</strain>
    </source>
</reference>
<evidence type="ECO:0000313" key="3">
    <source>
        <dbReference type="Proteomes" id="UP001430796"/>
    </source>
</evidence>
<dbReference type="InterPro" id="IPR045584">
    <property type="entry name" value="Pilin-like"/>
</dbReference>
<evidence type="ECO:0000313" key="2">
    <source>
        <dbReference type="EMBL" id="MCF7222040.1"/>
    </source>
</evidence>
<proteinExistence type="inferred from homology"/>
<comment type="similarity">
    <text evidence="1">Belongs to the N-Me-Phe pilin family.</text>
</comment>
<keyword evidence="3" id="KW-1185">Reference proteome</keyword>
<gene>
    <name evidence="2" type="ORF">L3V18_09630</name>
</gene>
<evidence type="ECO:0000256" key="1">
    <source>
        <dbReference type="ARBA" id="ARBA00005233"/>
    </source>
</evidence>
<dbReference type="InterPro" id="IPR001082">
    <property type="entry name" value="Pilin"/>
</dbReference>
<protein>
    <submittedName>
        <fullName evidence="2">Pilin</fullName>
    </submittedName>
</protein>
<organism evidence="2 3">
    <name type="scientific">Marilutibacter chinensis</name>
    <dbReference type="NCBI Taxonomy" id="2912247"/>
    <lineage>
        <taxon>Bacteria</taxon>
        <taxon>Pseudomonadati</taxon>
        <taxon>Pseudomonadota</taxon>
        <taxon>Gammaproteobacteria</taxon>
        <taxon>Lysobacterales</taxon>
        <taxon>Lysobacteraceae</taxon>
        <taxon>Marilutibacter</taxon>
    </lineage>
</organism>